<keyword evidence="3" id="KW-1185">Reference proteome</keyword>
<proteinExistence type="predicted"/>
<feature type="region of interest" description="Disordered" evidence="1">
    <location>
        <begin position="1"/>
        <end position="21"/>
    </location>
</feature>
<evidence type="ECO:0000256" key="1">
    <source>
        <dbReference type="SAM" id="MobiDB-lite"/>
    </source>
</evidence>
<evidence type="ECO:0000313" key="3">
    <source>
        <dbReference type="Proteomes" id="UP000286746"/>
    </source>
</evidence>
<evidence type="ECO:0000313" key="2">
    <source>
        <dbReference type="EMBL" id="GCD40980.1"/>
    </source>
</evidence>
<evidence type="ECO:0008006" key="4">
    <source>
        <dbReference type="Google" id="ProtNLM"/>
    </source>
</evidence>
<reference evidence="2 3" key="1">
    <citation type="submission" date="2018-11" db="EMBL/GenBank/DDBJ databases">
        <title>Whole genome sequence of Streptomyces paromomycinus NBRC 15454(T).</title>
        <authorList>
            <person name="Komaki H."/>
            <person name="Tamura T."/>
        </authorList>
    </citation>
    <scope>NUCLEOTIDE SEQUENCE [LARGE SCALE GENOMIC DNA]</scope>
    <source>
        <strain evidence="2 3">NBRC 15454</strain>
    </source>
</reference>
<name>A0A401VV73_STREY</name>
<dbReference type="Pfam" id="PF13563">
    <property type="entry name" value="2_5_RNA_ligase2"/>
    <property type="match status" value="1"/>
</dbReference>
<dbReference type="SUPFAM" id="SSF55144">
    <property type="entry name" value="LigT-like"/>
    <property type="match status" value="1"/>
</dbReference>
<gene>
    <name evidence="2" type="ORF">GKJPGBOP_00633</name>
</gene>
<dbReference type="AlphaFoldDB" id="A0A401VV73"/>
<dbReference type="RefSeq" id="WP_125051621.1">
    <property type="nucleotide sequence ID" value="NZ_BHZD01000001.1"/>
</dbReference>
<dbReference type="InterPro" id="IPR009097">
    <property type="entry name" value="Cyclic_Pdiesterase"/>
</dbReference>
<sequence>MNAETEARGQAAAEARAESPIPAQAAAAADLIGSEPAATGWGDVPGDTALTIKVPEADPVVRAGFPAHVTVLYPFVHESRIDAATRHDLTRLFAGHDAFTLTLDSFGRYPGVLYLDPWPHAPVTALTEDLTRRWPEAVPYRGVFGAGLAPHLTVANHEGPATQEAAYDALQAELAPSLPLSCSVREVHLIVWDGRRWRDRAAYRLGAPYRVA</sequence>
<dbReference type="Gene3D" id="3.90.1140.10">
    <property type="entry name" value="Cyclic phosphodiesterase"/>
    <property type="match status" value="1"/>
</dbReference>
<dbReference type="Proteomes" id="UP000286746">
    <property type="component" value="Unassembled WGS sequence"/>
</dbReference>
<accession>A0A401VV73</accession>
<comment type="caution">
    <text evidence="2">The sequence shown here is derived from an EMBL/GenBank/DDBJ whole genome shotgun (WGS) entry which is preliminary data.</text>
</comment>
<dbReference type="EMBL" id="BHZD01000001">
    <property type="protein sequence ID" value="GCD40980.1"/>
    <property type="molecule type" value="Genomic_DNA"/>
</dbReference>
<organism evidence="2 3">
    <name type="scientific">Streptomyces paromomycinus</name>
    <name type="common">Streptomyces rimosus subsp. paromomycinus</name>
    <dbReference type="NCBI Taxonomy" id="92743"/>
    <lineage>
        <taxon>Bacteria</taxon>
        <taxon>Bacillati</taxon>
        <taxon>Actinomycetota</taxon>
        <taxon>Actinomycetes</taxon>
        <taxon>Kitasatosporales</taxon>
        <taxon>Streptomycetaceae</taxon>
        <taxon>Streptomyces</taxon>
    </lineage>
</organism>
<protein>
    <recommendedName>
        <fullName evidence="4">2'-5' RNA ligase family protein</fullName>
    </recommendedName>
</protein>